<feature type="domain" description="HTH merR-type" evidence="2">
    <location>
        <begin position="18"/>
        <end position="88"/>
    </location>
</feature>
<protein>
    <submittedName>
        <fullName evidence="3">Transcriptional regulator PA2737, MerR family</fullName>
    </submittedName>
</protein>
<dbReference type="CDD" id="cd04765">
    <property type="entry name" value="HTH_MlrA-like_sg2"/>
    <property type="match status" value="1"/>
</dbReference>
<dbReference type="InterPro" id="IPR009061">
    <property type="entry name" value="DNA-bd_dom_put_sf"/>
</dbReference>
<dbReference type="PANTHER" id="PTHR30204:SF15">
    <property type="entry name" value="BLL5018 PROTEIN"/>
    <property type="match status" value="1"/>
</dbReference>
<dbReference type="InterPro" id="IPR047057">
    <property type="entry name" value="MerR_fam"/>
</dbReference>
<dbReference type="EMBL" id="UOFA01000158">
    <property type="protein sequence ID" value="VAW45101.1"/>
    <property type="molecule type" value="Genomic_DNA"/>
</dbReference>
<dbReference type="PROSITE" id="PS50937">
    <property type="entry name" value="HTH_MERR_2"/>
    <property type="match status" value="1"/>
</dbReference>
<dbReference type="GO" id="GO:0003677">
    <property type="term" value="F:DNA binding"/>
    <property type="evidence" value="ECO:0007669"/>
    <property type="project" value="UniProtKB-KW"/>
</dbReference>
<dbReference type="Gene3D" id="1.10.1660.10">
    <property type="match status" value="1"/>
</dbReference>
<dbReference type="AlphaFoldDB" id="A0A3B0VQD2"/>
<sequence>MLDQGHNKTLPPIPAKRYFTIGEVSTLCDVKQHVLRYWENEFDNLSPVKRRGNRRYYQRNDVMMIRQIRSLLYDHGYTISGARQKLNGKVSEKEASKSYQVIQQTRLELEEILNLLK</sequence>
<proteinExistence type="predicted"/>
<dbReference type="PANTHER" id="PTHR30204">
    <property type="entry name" value="REDOX-CYCLING DRUG-SENSING TRANSCRIPTIONAL ACTIVATOR SOXR"/>
    <property type="match status" value="1"/>
</dbReference>
<keyword evidence="1" id="KW-0238">DNA-binding</keyword>
<dbReference type="FunFam" id="1.10.1660.10:FF:000003">
    <property type="entry name" value="MerR family transcriptional regulator"/>
    <property type="match status" value="1"/>
</dbReference>
<dbReference type="SUPFAM" id="SSF46955">
    <property type="entry name" value="Putative DNA-binding domain"/>
    <property type="match status" value="1"/>
</dbReference>
<evidence type="ECO:0000256" key="1">
    <source>
        <dbReference type="ARBA" id="ARBA00023125"/>
    </source>
</evidence>
<organism evidence="3">
    <name type="scientific">hydrothermal vent metagenome</name>
    <dbReference type="NCBI Taxonomy" id="652676"/>
    <lineage>
        <taxon>unclassified sequences</taxon>
        <taxon>metagenomes</taxon>
        <taxon>ecological metagenomes</taxon>
    </lineage>
</organism>
<evidence type="ECO:0000313" key="3">
    <source>
        <dbReference type="EMBL" id="VAW45101.1"/>
    </source>
</evidence>
<evidence type="ECO:0000259" key="2">
    <source>
        <dbReference type="PROSITE" id="PS50937"/>
    </source>
</evidence>
<dbReference type="InterPro" id="IPR000551">
    <property type="entry name" value="MerR-type_HTH_dom"/>
</dbReference>
<accession>A0A3B0VQD2</accession>
<dbReference type="Pfam" id="PF13411">
    <property type="entry name" value="MerR_1"/>
    <property type="match status" value="1"/>
</dbReference>
<gene>
    <name evidence="3" type="ORF">MNBD_GAMMA02-1441</name>
</gene>
<name>A0A3B0VQD2_9ZZZZ</name>
<dbReference type="GO" id="GO:0003700">
    <property type="term" value="F:DNA-binding transcription factor activity"/>
    <property type="evidence" value="ECO:0007669"/>
    <property type="project" value="InterPro"/>
</dbReference>
<reference evidence="3" key="1">
    <citation type="submission" date="2018-06" db="EMBL/GenBank/DDBJ databases">
        <authorList>
            <person name="Zhirakovskaya E."/>
        </authorList>
    </citation>
    <scope>NUCLEOTIDE SEQUENCE</scope>
</reference>
<dbReference type="SMART" id="SM00422">
    <property type="entry name" value="HTH_MERR"/>
    <property type="match status" value="1"/>
</dbReference>